<comment type="similarity">
    <text evidence="1">Belongs to the ATP-dependent AMP-binding enzyme family.</text>
</comment>
<dbReference type="RefSeq" id="WP_230791848.1">
    <property type="nucleotide sequence ID" value="NZ_JAJNCO010000012.1"/>
</dbReference>
<dbReference type="InterPro" id="IPR045851">
    <property type="entry name" value="AMP-bd_C_sf"/>
</dbReference>
<protein>
    <submittedName>
        <fullName evidence="5">Fatty acid--CoA ligase family protein</fullName>
    </submittedName>
</protein>
<dbReference type="PANTHER" id="PTHR43201:SF5">
    <property type="entry name" value="MEDIUM-CHAIN ACYL-COA LIGASE ACSF2, MITOCHONDRIAL"/>
    <property type="match status" value="1"/>
</dbReference>
<evidence type="ECO:0000256" key="2">
    <source>
        <dbReference type="ARBA" id="ARBA00022598"/>
    </source>
</evidence>
<reference evidence="5" key="1">
    <citation type="submission" date="2021-11" db="EMBL/GenBank/DDBJ databases">
        <title>Development of a sustainable strategy for remediation of hydrocarbon-contaminated territories based on the waste exchange concept.</title>
        <authorList>
            <person name="Elkin A."/>
        </authorList>
    </citation>
    <scope>NUCLEOTIDE SEQUENCE</scope>
    <source>
        <strain evidence="5">IEGM 757</strain>
    </source>
</reference>
<dbReference type="AlphaFoldDB" id="A0AAW4XJX9"/>
<dbReference type="EMBL" id="JAJNCO010000012">
    <property type="protein sequence ID" value="MCD2113494.1"/>
    <property type="molecule type" value="Genomic_DNA"/>
</dbReference>
<feature type="domain" description="AMP-dependent synthetase/ligase" evidence="3">
    <location>
        <begin position="10"/>
        <end position="362"/>
    </location>
</feature>
<evidence type="ECO:0000259" key="3">
    <source>
        <dbReference type="Pfam" id="PF00501"/>
    </source>
</evidence>
<dbReference type="Gene3D" id="3.30.300.30">
    <property type="match status" value="1"/>
</dbReference>
<evidence type="ECO:0000256" key="1">
    <source>
        <dbReference type="ARBA" id="ARBA00006432"/>
    </source>
</evidence>
<dbReference type="InterPro" id="IPR020845">
    <property type="entry name" value="AMP-binding_CS"/>
</dbReference>
<dbReference type="InterPro" id="IPR042099">
    <property type="entry name" value="ANL_N_sf"/>
</dbReference>
<gene>
    <name evidence="5" type="ORF">LQ384_20495</name>
</gene>
<keyword evidence="2 5" id="KW-0436">Ligase</keyword>
<dbReference type="CDD" id="cd04433">
    <property type="entry name" value="AFD_class_I"/>
    <property type="match status" value="1"/>
</dbReference>
<proteinExistence type="inferred from homology"/>
<dbReference type="Pfam" id="PF00501">
    <property type="entry name" value="AMP-binding"/>
    <property type="match status" value="1"/>
</dbReference>
<dbReference type="PROSITE" id="PS00455">
    <property type="entry name" value="AMP_BINDING"/>
    <property type="match status" value="1"/>
</dbReference>
<dbReference type="Pfam" id="PF13193">
    <property type="entry name" value="AMP-binding_C"/>
    <property type="match status" value="1"/>
</dbReference>
<evidence type="ECO:0000313" key="6">
    <source>
        <dbReference type="Proteomes" id="UP001198630"/>
    </source>
</evidence>
<dbReference type="InterPro" id="IPR000873">
    <property type="entry name" value="AMP-dep_synth/lig_dom"/>
</dbReference>
<dbReference type="Proteomes" id="UP001198630">
    <property type="component" value="Unassembled WGS sequence"/>
</dbReference>
<feature type="domain" description="AMP-binding enzyme C-terminal" evidence="4">
    <location>
        <begin position="409"/>
        <end position="484"/>
    </location>
</feature>
<dbReference type="SUPFAM" id="SSF56801">
    <property type="entry name" value="Acetyl-CoA synthetase-like"/>
    <property type="match status" value="1"/>
</dbReference>
<dbReference type="GO" id="GO:0006631">
    <property type="term" value="P:fatty acid metabolic process"/>
    <property type="evidence" value="ECO:0007669"/>
    <property type="project" value="TreeGrafter"/>
</dbReference>
<dbReference type="FunFam" id="3.30.300.30:FF:000008">
    <property type="entry name" value="2,3-dihydroxybenzoate-AMP ligase"/>
    <property type="match status" value="1"/>
</dbReference>
<comment type="caution">
    <text evidence="5">The sequence shown here is derived from an EMBL/GenBank/DDBJ whole genome shotgun (WGS) entry which is preliminary data.</text>
</comment>
<evidence type="ECO:0000259" key="4">
    <source>
        <dbReference type="Pfam" id="PF13193"/>
    </source>
</evidence>
<dbReference type="Gene3D" id="3.40.50.12780">
    <property type="entry name" value="N-terminal domain of ligase-like"/>
    <property type="match status" value="1"/>
</dbReference>
<accession>A0AAW4XJX9</accession>
<dbReference type="GO" id="GO:0031956">
    <property type="term" value="F:medium-chain fatty acid-CoA ligase activity"/>
    <property type="evidence" value="ECO:0007669"/>
    <property type="project" value="TreeGrafter"/>
</dbReference>
<organism evidence="5 6">
    <name type="scientific">Rhodococcus rhodochrous</name>
    <dbReference type="NCBI Taxonomy" id="1829"/>
    <lineage>
        <taxon>Bacteria</taxon>
        <taxon>Bacillati</taxon>
        <taxon>Actinomycetota</taxon>
        <taxon>Actinomycetes</taxon>
        <taxon>Mycobacteriales</taxon>
        <taxon>Nocardiaceae</taxon>
        <taxon>Rhodococcus</taxon>
    </lineage>
</organism>
<evidence type="ECO:0000313" key="5">
    <source>
        <dbReference type="EMBL" id="MCD2113494.1"/>
    </source>
</evidence>
<sequence length="505" mass="53527">MNLTTILDMANASHPDRNALGSWYGGTTYLELGEKAAHGSRVLTDLDAGTVVFLGINGPILPVLTFSAAWAGIPIAPLNYRLPGDQLLALVGRLERPVVVADNDYLPTFAGSSITAMSVDEFESRLAATEPSAAPAEVDEDAVAVVLFTSGTTSAPKGVLLKHSNLVSYVLQTVDLGSAEATDAALVSTPPYHIAGMGTILTNVYAGRRMVYLADFSPAGWLDLVRTERITSAMVVPTMLARIVEHLDGAPADTPDLRSVAYGGARMPLPVLERALTAFPDTGFVNAYGLTETSSTIALLGPDDHRAAMADDDPSARARLTSVGRPVPGIEVLIRDENGNATAPGDTGLLWVRGAQVSGHYLEQGSVLDDEGWFPTNDRARLDEAGYLFIEGRADDTIIRGGENIAPAEVEDAVLTHPEVSEVAVVGLPDDEWGERIVAAVIRTPGSDLGADEVRSWARKQVRGSRTPDDVVFVDDLPRTPTGKVVRRQLIAELTEMSSATAGAL</sequence>
<name>A0AAW4XJX9_RHORH</name>
<dbReference type="PANTHER" id="PTHR43201">
    <property type="entry name" value="ACYL-COA SYNTHETASE"/>
    <property type="match status" value="1"/>
</dbReference>
<dbReference type="InterPro" id="IPR025110">
    <property type="entry name" value="AMP-bd_C"/>
</dbReference>